<dbReference type="OMA" id="FIDMILM"/>
<keyword evidence="14" id="KW-1185">Reference proteome</keyword>
<evidence type="ECO:0000256" key="9">
    <source>
        <dbReference type="RuleBase" id="RU361189"/>
    </source>
</evidence>
<organism evidence="13 14">
    <name type="scientific">Helobdella robusta</name>
    <name type="common">Californian leech</name>
    <dbReference type="NCBI Taxonomy" id="6412"/>
    <lineage>
        <taxon>Eukaryota</taxon>
        <taxon>Metazoa</taxon>
        <taxon>Spiralia</taxon>
        <taxon>Lophotrochozoa</taxon>
        <taxon>Annelida</taxon>
        <taxon>Clitellata</taxon>
        <taxon>Hirudinea</taxon>
        <taxon>Rhynchobdellida</taxon>
        <taxon>Glossiphoniidae</taxon>
        <taxon>Helobdella</taxon>
    </lineage>
</organism>
<dbReference type="GO" id="GO:0000220">
    <property type="term" value="C:vacuolar proton-transporting V-type ATPase, V0 domain"/>
    <property type="evidence" value="ECO:0007669"/>
    <property type="project" value="InterPro"/>
</dbReference>
<accession>T1ED21</accession>
<evidence type="ECO:0000256" key="1">
    <source>
        <dbReference type="ARBA" id="ARBA00004141"/>
    </source>
</evidence>
<dbReference type="GeneID" id="20194473"/>
<reference evidence="14" key="1">
    <citation type="submission" date="2012-12" db="EMBL/GenBank/DDBJ databases">
        <authorList>
            <person name="Hellsten U."/>
            <person name="Grimwood J."/>
            <person name="Chapman J.A."/>
            <person name="Shapiro H."/>
            <person name="Aerts A."/>
            <person name="Otillar R.P."/>
            <person name="Terry A.Y."/>
            <person name="Boore J.L."/>
            <person name="Simakov O."/>
            <person name="Marletaz F."/>
            <person name="Cho S.-J."/>
            <person name="Edsinger-Gonzales E."/>
            <person name="Havlak P."/>
            <person name="Kuo D.-H."/>
            <person name="Larsson T."/>
            <person name="Lv J."/>
            <person name="Arendt D."/>
            <person name="Savage R."/>
            <person name="Osoegawa K."/>
            <person name="de Jong P."/>
            <person name="Lindberg D.R."/>
            <person name="Seaver E.C."/>
            <person name="Weisblat D.A."/>
            <person name="Putnam N.H."/>
            <person name="Grigoriev I.V."/>
            <person name="Rokhsar D.S."/>
        </authorList>
    </citation>
    <scope>NUCLEOTIDE SEQUENCE</scope>
</reference>
<dbReference type="STRING" id="6412.T1ED21"/>
<keyword evidence="4 9" id="KW-0812">Transmembrane</keyword>
<feature type="transmembrane region" description="Helical" evidence="9">
    <location>
        <begin position="812"/>
        <end position="836"/>
    </location>
</feature>
<sequence>MTSTFRSEEMSFCDMYLHADDAFECVNRLGELGICQFKDMNVNMNAFQRHFVSEIRNLEEMERIIRYFTNELKKDEMKYFDESFQEDQAAMSSSLNDMIAKLESREKELKELGSNFEELEKNHNELIELSNVLNKTTTFFEDGVYDVDVINNQSTRQPIYQPINQSTNQPIRYTAGVMPVNRVFGFTRLLYFATRGASFLRTADIDGQIRDPATGDIVNKCVFMVVCSGQQLHSKIRKIAEGFHATLYPCPDNLPERERMMDGVRQRLIDLEMILDRSREQREQTLRIIARNLKSWKVKVVRLKACYHMLNMFRYERGSFVGQCWLPTSYLARVQNLLNVSNDRASNIINPIPSSSLPTYHKSNSFTMAFQAIIDAYGIATYKEVNPAIFSIITFPFLFSVMFGDAGHGLLMLLFALYLCLNQRSLATAAEKNEIFSIVFGGRYMILLMSLFSIYSGFMYNDVFSRSVAFVPSSWKVVYDEQYLEKYSSSMLDPSNKTVFQNAYPFGIDPVWKSSSNQITFTNSYKKKLSIVFGVAQMLLGIFLGLCNHIYFKKYLNIICDFIPMLLFLLSLFGYLTALIIAKWAIFYEGSSFYDCSPNLLIGFINMFLMSYPAPADDKQCDTIWFTGQKELQITLVVVAVVCAVWLLLGKPLILLAVHKYNTTNSGHQRLVEESPSSPSSRIDFGSDVRNRRSSSLADRDSIDVLNSHGSGNRDVLNSHNSATSGELDGISKSRSDSVVVVVGGDDVHHEKFDFGDIMVHQAIHTIEFCLGCISHTASYLRLWALSLAHAQLSEVLWTMVMRIGLKLGAKWVNSVVIFLTFAPFATLTVVILILMEGLSAFLHTLRLHWVEFNSKFYDGNGLPFDPFCFEKIMKNVEG</sequence>
<feature type="transmembrane region" description="Helical" evidence="9">
    <location>
        <begin position="632"/>
        <end position="650"/>
    </location>
</feature>
<proteinExistence type="inferred from homology"/>
<feature type="coiled-coil region" evidence="10">
    <location>
        <begin position="92"/>
        <end position="136"/>
    </location>
</feature>
<dbReference type="KEGG" id="hro:HELRODRAFT_100933"/>
<dbReference type="GO" id="GO:0016471">
    <property type="term" value="C:vacuolar proton-transporting V-type ATPase complex"/>
    <property type="evidence" value="ECO:0000318"/>
    <property type="project" value="GO_Central"/>
</dbReference>
<keyword evidence="10" id="KW-0175">Coiled coil</keyword>
<keyword evidence="7 9" id="KW-0406">Ion transport</keyword>
<evidence type="ECO:0000256" key="10">
    <source>
        <dbReference type="SAM" id="Coils"/>
    </source>
</evidence>
<gene>
    <name evidence="13" type="primary">20194473</name>
    <name evidence="12" type="ORF">HELRODRAFT_100933</name>
</gene>
<dbReference type="EnsemblMetazoa" id="HelroT100933">
    <property type="protein sequence ID" value="HelroP100933"/>
    <property type="gene ID" value="HelroG100933"/>
</dbReference>
<dbReference type="GO" id="GO:0046961">
    <property type="term" value="F:proton-transporting ATPase activity, rotational mechanism"/>
    <property type="evidence" value="ECO:0007669"/>
    <property type="project" value="InterPro"/>
</dbReference>
<evidence type="ECO:0000256" key="4">
    <source>
        <dbReference type="ARBA" id="ARBA00022692"/>
    </source>
</evidence>
<evidence type="ECO:0000256" key="2">
    <source>
        <dbReference type="ARBA" id="ARBA00009904"/>
    </source>
</evidence>
<dbReference type="Pfam" id="PF01496">
    <property type="entry name" value="V_ATPase_I"/>
    <property type="match status" value="1"/>
</dbReference>
<keyword evidence="3 9" id="KW-0813">Transport</keyword>
<evidence type="ECO:0000313" key="13">
    <source>
        <dbReference type="EnsemblMetazoa" id="HelroP100933"/>
    </source>
</evidence>
<comment type="subcellular location">
    <subcellularLocation>
        <location evidence="1">Membrane</location>
        <topology evidence="1">Multi-pass membrane protein</topology>
    </subcellularLocation>
</comment>
<dbReference type="PANTHER" id="PTHR11629">
    <property type="entry name" value="VACUOLAR PROTON ATPASES"/>
    <property type="match status" value="1"/>
</dbReference>
<keyword evidence="5 9" id="KW-0375">Hydrogen ion transport</keyword>
<dbReference type="InParanoid" id="T1ED21"/>
<feature type="transmembrane region" description="Helical" evidence="9">
    <location>
        <begin position="397"/>
        <end position="421"/>
    </location>
</feature>
<dbReference type="HOGENOM" id="CLU_005230_0_2_1"/>
<dbReference type="AlphaFoldDB" id="T1ED21"/>
<dbReference type="OrthoDB" id="10264220at2759"/>
<evidence type="ECO:0000256" key="7">
    <source>
        <dbReference type="ARBA" id="ARBA00023065"/>
    </source>
</evidence>
<dbReference type="Proteomes" id="UP000015101">
    <property type="component" value="Unassembled WGS sequence"/>
</dbReference>
<evidence type="ECO:0000313" key="12">
    <source>
        <dbReference type="EMBL" id="ESO00949.1"/>
    </source>
</evidence>
<feature type="transmembrane region" description="Helical" evidence="9">
    <location>
        <begin position="531"/>
        <end position="551"/>
    </location>
</feature>
<reference evidence="13" key="3">
    <citation type="submission" date="2015-06" db="UniProtKB">
        <authorList>
            <consortium name="EnsemblMetazoa"/>
        </authorList>
    </citation>
    <scope>IDENTIFICATION</scope>
</reference>
<feature type="transmembrane region" description="Helical" evidence="9">
    <location>
        <begin position="433"/>
        <end position="455"/>
    </location>
</feature>
<evidence type="ECO:0000256" key="5">
    <source>
        <dbReference type="ARBA" id="ARBA00022781"/>
    </source>
</evidence>
<comment type="function">
    <text evidence="9">Essential component of the vacuolar proton pump (V-ATPase), a multimeric enzyme that catalyzes the translocation of protons across the membranes. Required for assembly and activity of the V-ATPase.</text>
</comment>
<dbReference type="GO" id="GO:0005886">
    <property type="term" value="C:plasma membrane"/>
    <property type="evidence" value="ECO:0000318"/>
    <property type="project" value="GO_Central"/>
</dbReference>
<evidence type="ECO:0000256" key="11">
    <source>
        <dbReference type="SAM" id="MobiDB-lite"/>
    </source>
</evidence>
<feature type="region of interest" description="Disordered" evidence="11">
    <location>
        <begin position="668"/>
        <end position="696"/>
    </location>
</feature>
<dbReference type="GO" id="GO:0007035">
    <property type="term" value="P:vacuolar acidification"/>
    <property type="evidence" value="ECO:0000318"/>
    <property type="project" value="GO_Central"/>
</dbReference>
<name>T1ED21_HELRO</name>
<protein>
    <recommendedName>
        <fullName evidence="9">V-type proton ATPase subunit a</fullName>
    </recommendedName>
</protein>
<dbReference type="RefSeq" id="XP_009021120.1">
    <property type="nucleotide sequence ID" value="XM_009022872.1"/>
</dbReference>
<dbReference type="CTD" id="20194473"/>
<keyword evidence="6 9" id="KW-1133">Transmembrane helix</keyword>
<dbReference type="PANTHER" id="PTHR11629:SF63">
    <property type="entry name" value="V-TYPE PROTON ATPASE SUBUNIT A"/>
    <property type="match status" value="1"/>
</dbReference>
<dbReference type="InterPro" id="IPR002490">
    <property type="entry name" value="V-ATPase_116kDa_su"/>
</dbReference>
<evidence type="ECO:0000256" key="8">
    <source>
        <dbReference type="ARBA" id="ARBA00023136"/>
    </source>
</evidence>
<evidence type="ECO:0000313" key="14">
    <source>
        <dbReference type="Proteomes" id="UP000015101"/>
    </source>
</evidence>
<comment type="similarity">
    <text evidence="2 9">Belongs to the V-ATPase 116 kDa subunit family.</text>
</comment>
<dbReference type="eggNOG" id="KOG2189">
    <property type="taxonomic scope" value="Eukaryota"/>
</dbReference>
<evidence type="ECO:0000256" key="6">
    <source>
        <dbReference type="ARBA" id="ARBA00022989"/>
    </source>
</evidence>
<dbReference type="GO" id="GO:0051117">
    <property type="term" value="F:ATPase binding"/>
    <property type="evidence" value="ECO:0000318"/>
    <property type="project" value="GO_Central"/>
</dbReference>
<dbReference type="InterPro" id="IPR026028">
    <property type="entry name" value="V-type_ATPase_116kDa_su_euka"/>
</dbReference>
<dbReference type="EMBL" id="KB096864">
    <property type="protein sequence ID" value="ESO00949.1"/>
    <property type="molecule type" value="Genomic_DNA"/>
</dbReference>
<reference evidence="12 14" key="2">
    <citation type="journal article" date="2013" name="Nature">
        <title>Insights into bilaterian evolution from three spiralian genomes.</title>
        <authorList>
            <person name="Simakov O."/>
            <person name="Marletaz F."/>
            <person name="Cho S.J."/>
            <person name="Edsinger-Gonzales E."/>
            <person name="Havlak P."/>
            <person name="Hellsten U."/>
            <person name="Kuo D.H."/>
            <person name="Larsson T."/>
            <person name="Lv J."/>
            <person name="Arendt D."/>
            <person name="Savage R."/>
            <person name="Osoegawa K."/>
            <person name="de Jong P."/>
            <person name="Grimwood J."/>
            <person name="Chapman J.A."/>
            <person name="Shapiro H."/>
            <person name="Aerts A."/>
            <person name="Otillar R.P."/>
            <person name="Terry A.Y."/>
            <person name="Boore J.L."/>
            <person name="Grigoriev I.V."/>
            <person name="Lindberg D.R."/>
            <person name="Seaver E.C."/>
            <person name="Weisblat D.A."/>
            <person name="Putnam N.H."/>
            <person name="Rokhsar D.S."/>
        </authorList>
    </citation>
    <scope>NUCLEOTIDE SEQUENCE</scope>
</reference>
<evidence type="ECO:0000256" key="3">
    <source>
        <dbReference type="ARBA" id="ARBA00022448"/>
    </source>
</evidence>
<dbReference type="PIRSF" id="PIRSF001293">
    <property type="entry name" value="ATP6V0A1"/>
    <property type="match status" value="1"/>
</dbReference>
<keyword evidence="8 9" id="KW-0472">Membrane</keyword>
<feature type="transmembrane region" description="Helical" evidence="9">
    <location>
        <begin position="563"/>
        <end position="586"/>
    </location>
</feature>
<dbReference type="EMBL" id="AMQM01005284">
    <property type="status" value="NOT_ANNOTATED_CDS"/>
    <property type="molecule type" value="Genomic_DNA"/>
</dbReference>